<evidence type="ECO:0000313" key="1">
    <source>
        <dbReference type="EMBL" id="KKL70861.1"/>
    </source>
</evidence>
<comment type="caution">
    <text evidence="1">The sequence shown here is derived from an EMBL/GenBank/DDBJ whole genome shotgun (WGS) entry which is preliminary data.</text>
</comment>
<dbReference type="AlphaFoldDB" id="A0A0F9EXA4"/>
<dbReference type="InterPro" id="IPR048922">
    <property type="entry name" value="Bbp16"/>
</dbReference>
<dbReference type="Gene3D" id="2.60.120.1110">
    <property type="match status" value="1"/>
</dbReference>
<accession>A0A0F9EXA4</accession>
<protein>
    <submittedName>
        <fullName evidence="1">Uncharacterized protein</fullName>
    </submittedName>
</protein>
<gene>
    <name evidence="1" type="ORF">LCGC14_2100690</name>
</gene>
<reference evidence="1" key="1">
    <citation type="journal article" date="2015" name="Nature">
        <title>Complex archaea that bridge the gap between prokaryotes and eukaryotes.</title>
        <authorList>
            <person name="Spang A."/>
            <person name="Saw J.H."/>
            <person name="Jorgensen S.L."/>
            <person name="Zaremba-Niedzwiedzka K."/>
            <person name="Martijn J."/>
            <person name="Lind A.E."/>
            <person name="van Eijk R."/>
            <person name="Schleper C."/>
            <person name="Guy L."/>
            <person name="Ettema T.J."/>
        </authorList>
    </citation>
    <scope>NUCLEOTIDE SEQUENCE</scope>
</reference>
<name>A0A0F9EXA4_9ZZZZ</name>
<sequence>MILDSLLKLSDSQDFSQTTGDYYSTNVVNASVTRDIGPGEMLALIIVVDAAFTSSSSTATVKFSLVDEEDATIDSGSVEIVSTDTIIVTTLTLGKVLVIPIPAGLITQQFLGVRYDIGTDTTTAGTVTAFLGTTPQMNI</sequence>
<proteinExistence type="predicted"/>
<dbReference type="Pfam" id="PF21190">
    <property type="entry name" value="Bbp16"/>
    <property type="match status" value="1"/>
</dbReference>
<dbReference type="EMBL" id="LAZR01025767">
    <property type="protein sequence ID" value="KKL70861.1"/>
    <property type="molecule type" value="Genomic_DNA"/>
</dbReference>
<organism evidence="1">
    <name type="scientific">marine sediment metagenome</name>
    <dbReference type="NCBI Taxonomy" id="412755"/>
    <lineage>
        <taxon>unclassified sequences</taxon>
        <taxon>metagenomes</taxon>
        <taxon>ecological metagenomes</taxon>
    </lineage>
</organism>